<gene>
    <name evidence="3" type="primary">LOC127751135</name>
</gene>
<proteinExistence type="predicted"/>
<reference evidence="3" key="1">
    <citation type="submission" date="2025-08" db="UniProtKB">
        <authorList>
            <consortium name="RefSeq"/>
        </authorList>
    </citation>
    <scope>IDENTIFICATION</scope>
    <source>
        <tissue evidence="3">Whole organism</tissue>
    </source>
</reference>
<name>A0A9C6X6J6_FRAOC</name>
<feature type="region of interest" description="Disordered" evidence="1">
    <location>
        <begin position="172"/>
        <end position="222"/>
    </location>
</feature>
<dbReference type="Proteomes" id="UP000504606">
    <property type="component" value="Unplaced"/>
</dbReference>
<accession>A0A9C6X6J6</accession>
<feature type="region of interest" description="Disordered" evidence="1">
    <location>
        <begin position="63"/>
        <end position="101"/>
    </location>
</feature>
<sequence>MQFECKWPKDLLTEKQLVSLITKPDGPTDGWEFHPCEIINSYDNYLDAHLGRKCRLTNPTYETEKELGTGRRKKKKNTKFHDKSDEEEPKKKKVKTSVPEQRIPSPPAIVLATKQDCQVSSAKAPVLVSQSTVNIRLTENKKTFNVCRKNRGSKAENLDDLKKIMDEKLKSGKTVSAKKMSTTLSVKDVPHSSKDKRKSDSEEDGDEFSDSDEDKSSDTRDR</sequence>
<dbReference type="GeneID" id="127751135"/>
<dbReference type="KEGG" id="foc:127751135"/>
<protein>
    <submittedName>
        <fullName evidence="3">Uncharacterized protein LOC127751135</fullName>
    </submittedName>
</protein>
<dbReference type="RefSeq" id="XP_052130186.1">
    <property type="nucleotide sequence ID" value="XM_052274226.1"/>
</dbReference>
<dbReference type="AlphaFoldDB" id="A0A9C6X6J6"/>
<feature type="compositionally biased region" description="Basic and acidic residues" evidence="1">
    <location>
        <begin position="79"/>
        <end position="90"/>
    </location>
</feature>
<feature type="compositionally biased region" description="Basic and acidic residues" evidence="1">
    <location>
        <begin position="188"/>
        <end position="200"/>
    </location>
</feature>
<evidence type="ECO:0000313" key="2">
    <source>
        <dbReference type="Proteomes" id="UP000504606"/>
    </source>
</evidence>
<evidence type="ECO:0000313" key="3">
    <source>
        <dbReference type="RefSeq" id="XP_052130186.1"/>
    </source>
</evidence>
<keyword evidence="2" id="KW-1185">Reference proteome</keyword>
<feature type="compositionally biased region" description="Acidic residues" evidence="1">
    <location>
        <begin position="201"/>
        <end position="213"/>
    </location>
</feature>
<organism evidence="2 3">
    <name type="scientific">Frankliniella occidentalis</name>
    <name type="common">Western flower thrips</name>
    <name type="synonym">Euthrips occidentalis</name>
    <dbReference type="NCBI Taxonomy" id="133901"/>
    <lineage>
        <taxon>Eukaryota</taxon>
        <taxon>Metazoa</taxon>
        <taxon>Ecdysozoa</taxon>
        <taxon>Arthropoda</taxon>
        <taxon>Hexapoda</taxon>
        <taxon>Insecta</taxon>
        <taxon>Pterygota</taxon>
        <taxon>Neoptera</taxon>
        <taxon>Paraneoptera</taxon>
        <taxon>Thysanoptera</taxon>
        <taxon>Terebrantia</taxon>
        <taxon>Thripoidea</taxon>
        <taxon>Thripidae</taxon>
        <taxon>Frankliniella</taxon>
    </lineage>
</organism>
<evidence type="ECO:0000256" key="1">
    <source>
        <dbReference type="SAM" id="MobiDB-lite"/>
    </source>
</evidence>